<sequence>MIDSQSSALPADQAAFWRIEFHYNTPEDGIQSMMLGQPPGLEPPEDFESHHIPINSLNGERIHGVNTMNESPRPPSAFTLHKTYGKSIRIPPEFSSINQERQLFTETLHPIERTIVEIFSILRPTLVFQNLRLAFIPS</sequence>
<accession>A0A9P9J011</accession>
<name>A0A9P9J011_9HYPO</name>
<keyword evidence="2" id="KW-1185">Reference proteome</keyword>
<dbReference type="EMBL" id="JAGMUU010000013">
    <property type="protein sequence ID" value="KAH7140237.1"/>
    <property type="molecule type" value="Genomic_DNA"/>
</dbReference>
<gene>
    <name evidence="1" type="ORF">B0J13DRAFT_557393</name>
</gene>
<organism evidence="1 2">
    <name type="scientific">Dactylonectria estremocensis</name>
    <dbReference type="NCBI Taxonomy" id="1079267"/>
    <lineage>
        <taxon>Eukaryota</taxon>
        <taxon>Fungi</taxon>
        <taxon>Dikarya</taxon>
        <taxon>Ascomycota</taxon>
        <taxon>Pezizomycotina</taxon>
        <taxon>Sordariomycetes</taxon>
        <taxon>Hypocreomycetidae</taxon>
        <taxon>Hypocreales</taxon>
        <taxon>Nectriaceae</taxon>
        <taxon>Dactylonectria</taxon>
    </lineage>
</organism>
<comment type="caution">
    <text evidence="1">The sequence shown here is derived from an EMBL/GenBank/DDBJ whole genome shotgun (WGS) entry which is preliminary data.</text>
</comment>
<dbReference type="OrthoDB" id="5273847at2759"/>
<dbReference type="Proteomes" id="UP000717696">
    <property type="component" value="Unassembled WGS sequence"/>
</dbReference>
<proteinExistence type="predicted"/>
<dbReference type="AlphaFoldDB" id="A0A9P9J011"/>
<evidence type="ECO:0000313" key="1">
    <source>
        <dbReference type="EMBL" id="KAH7140237.1"/>
    </source>
</evidence>
<evidence type="ECO:0000313" key="2">
    <source>
        <dbReference type="Proteomes" id="UP000717696"/>
    </source>
</evidence>
<reference evidence="1" key="1">
    <citation type="journal article" date="2021" name="Nat. Commun.">
        <title>Genetic determinants of endophytism in the Arabidopsis root mycobiome.</title>
        <authorList>
            <person name="Mesny F."/>
            <person name="Miyauchi S."/>
            <person name="Thiergart T."/>
            <person name="Pickel B."/>
            <person name="Atanasova L."/>
            <person name="Karlsson M."/>
            <person name="Huettel B."/>
            <person name="Barry K.W."/>
            <person name="Haridas S."/>
            <person name="Chen C."/>
            <person name="Bauer D."/>
            <person name="Andreopoulos W."/>
            <person name="Pangilinan J."/>
            <person name="LaButti K."/>
            <person name="Riley R."/>
            <person name="Lipzen A."/>
            <person name="Clum A."/>
            <person name="Drula E."/>
            <person name="Henrissat B."/>
            <person name="Kohler A."/>
            <person name="Grigoriev I.V."/>
            <person name="Martin F.M."/>
            <person name="Hacquard S."/>
        </authorList>
    </citation>
    <scope>NUCLEOTIDE SEQUENCE</scope>
    <source>
        <strain evidence="1">MPI-CAGE-AT-0021</strain>
    </source>
</reference>
<protein>
    <submittedName>
        <fullName evidence="1">Uncharacterized protein</fullName>
    </submittedName>
</protein>